<dbReference type="EMBL" id="MU277201">
    <property type="protein sequence ID" value="KAI0063864.1"/>
    <property type="molecule type" value="Genomic_DNA"/>
</dbReference>
<organism evidence="1 2">
    <name type="scientific">Artomyces pyxidatus</name>
    <dbReference type="NCBI Taxonomy" id="48021"/>
    <lineage>
        <taxon>Eukaryota</taxon>
        <taxon>Fungi</taxon>
        <taxon>Dikarya</taxon>
        <taxon>Basidiomycota</taxon>
        <taxon>Agaricomycotina</taxon>
        <taxon>Agaricomycetes</taxon>
        <taxon>Russulales</taxon>
        <taxon>Auriscalpiaceae</taxon>
        <taxon>Artomyces</taxon>
    </lineage>
</organism>
<comment type="caution">
    <text evidence="1">The sequence shown here is derived from an EMBL/GenBank/DDBJ whole genome shotgun (WGS) entry which is preliminary data.</text>
</comment>
<name>A0ACB8T4U7_9AGAM</name>
<reference evidence="1" key="2">
    <citation type="journal article" date="2022" name="New Phytol.">
        <title>Evolutionary transition to the ectomycorrhizal habit in the genomes of a hyperdiverse lineage of mushroom-forming fungi.</title>
        <authorList>
            <person name="Looney B."/>
            <person name="Miyauchi S."/>
            <person name="Morin E."/>
            <person name="Drula E."/>
            <person name="Courty P.E."/>
            <person name="Kohler A."/>
            <person name="Kuo A."/>
            <person name="LaButti K."/>
            <person name="Pangilinan J."/>
            <person name="Lipzen A."/>
            <person name="Riley R."/>
            <person name="Andreopoulos W."/>
            <person name="He G."/>
            <person name="Johnson J."/>
            <person name="Nolan M."/>
            <person name="Tritt A."/>
            <person name="Barry K.W."/>
            <person name="Grigoriev I.V."/>
            <person name="Nagy L.G."/>
            <person name="Hibbett D."/>
            <person name="Henrissat B."/>
            <person name="Matheny P.B."/>
            <person name="Labbe J."/>
            <person name="Martin F.M."/>
        </authorList>
    </citation>
    <scope>NUCLEOTIDE SEQUENCE</scope>
    <source>
        <strain evidence="1">HHB10654</strain>
    </source>
</reference>
<evidence type="ECO:0000313" key="1">
    <source>
        <dbReference type="EMBL" id="KAI0063864.1"/>
    </source>
</evidence>
<keyword evidence="2" id="KW-1185">Reference proteome</keyword>
<accession>A0ACB8T4U7</accession>
<gene>
    <name evidence="1" type="ORF">BV25DRAFT_1883148</name>
</gene>
<proteinExistence type="predicted"/>
<dbReference type="Proteomes" id="UP000814140">
    <property type="component" value="Unassembled WGS sequence"/>
</dbReference>
<reference evidence="1" key="1">
    <citation type="submission" date="2021-03" db="EMBL/GenBank/DDBJ databases">
        <authorList>
            <consortium name="DOE Joint Genome Institute"/>
            <person name="Ahrendt S."/>
            <person name="Looney B.P."/>
            <person name="Miyauchi S."/>
            <person name="Morin E."/>
            <person name="Drula E."/>
            <person name="Courty P.E."/>
            <person name="Chicoki N."/>
            <person name="Fauchery L."/>
            <person name="Kohler A."/>
            <person name="Kuo A."/>
            <person name="Labutti K."/>
            <person name="Pangilinan J."/>
            <person name="Lipzen A."/>
            <person name="Riley R."/>
            <person name="Andreopoulos W."/>
            <person name="He G."/>
            <person name="Johnson J."/>
            <person name="Barry K.W."/>
            <person name="Grigoriev I.V."/>
            <person name="Nagy L."/>
            <person name="Hibbett D."/>
            <person name="Henrissat B."/>
            <person name="Matheny P.B."/>
            <person name="Labbe J."/>
            <person name="Martin F."/>
        </authorList>
    </citation>
    <scope>NUCLEOTIDE SEQUENCE</scope>
    <source>
        <strain evidence="1">HHB10654</strain>
    </source>
</reference>
<protein>
    <submittedName>
        <fullName evidence="1">C-factor</fullName>
    </submittedName>
</protein>
<evidence type="ECO:0000313" key="2">
    <source>
        <dbReference type="Proteomes" id="UP000814140"/>
    </source>
</evidence>
<sequence>MSDTYTWLVTGSNRGIGLELVKQLVASSNNIVIATCRKPGSASALTELASAAPGRLHIVALDVSDGASIKASVEPVKDVLETHGLDYLVNNAATNNGEDSAFTFTEEILVRTLKANVVGPALIAQAYLPYLEKGKRKVIMNLSTGLASIASGYKDLLASYSISKTALNMLTYKQATARPDIIAFVIDPGWVKTDMGGPNAVLETKDCVAGLLKIITSATTEQSGKYYGYDGQTIPW</sequence>